<accession>A0ABY7EJT8</accession>
<dbReference type="InterPro" id="IPR004143">
    <property type="entry name" value="BPL_LPL_catalytic"/>
</dbReference>
<dbReference type="EMBL" id="CP111017">
    <property type="protein sequence ID" value="WAR09207.1"/>
    <property type="molecule type" value="Genomic_DNA"/>
</dbReference>
<dbReference type="PANTHER" id="PTHR12835:SF5">
    <property type="entry name" value="BIOTIN--PROTEIN LIGASE"/>
    <property type="match status" value="1"/>
</dbReference>
<proteinExistence type="predicted"/>
<name>A0ABY7EJT8_MYAAR</name>
<evidence type="ECO:0000313" key="3">
    <source>
        <dbReference type="Proteomes" id="UP001164746"/>
    </source>
</evidence>
<dbReference type="InterPro" id="IPR003142">
    <property type="entry name" value="BPL_C"/>
</dbReference>
<reference evidence="2" key="1">
    <citation type="submission" date="2022-11" db="EMBL/GenBank/DDBJ databases">
        <title>Centuries of genome instability and evolution in soft-shell clam transmissible cancer (bioRxiv).</title>
        <authorList>
            <person name="Hart S.F.M."/>
            <person name="Yonemitsu M.A."/>
            <person name="Giersch R.M."/>
            <person name="Beal B.F."/>
            <person name="Arriagada G."/>
            <person name="Davis B.W."/>
            <person name="Ostrander E.A."/>
            <person name="Goff S.P."/>
            <person name="Metzger M.J."/>
        </authorList>
    </citation>
    <scope>NUCLEOTIDE SEQUENCE</scope>
    <source>
        <strain evidence="2">MELC-2E11</strain>
        <tissue evidence="2">Siphon/mantle</tissue>
    </source>
</reference>
<protein>
    <submittedName>
        <fullName evidence="2">BPL1-like protein</fullName>
    </submittedName>
</protein>
<dbReference type="Gene3D" id="3.30.930.10">
    <property type="entry name" value="Bira Bifunctional Protein, Domain 2"/>
    <property type="match status" value="1"/>
</dbReference>
<dbReference type="InterPro" id="IPR045864">
    <property type="entry name" value="aa-tRNA-synth_II/BPL/LPL"/>
</dbReference>
<dbReference type="Pfam" id="PF03099">
    <property type="entry name" value="BPL_LplA_LipB"/>
    <property type="match status" value="1"/>
</dbReference>
<feature type="non-terminal residue" evidence="2">
    <location>
        <position position="834"/>
    </location>
</feature>
<dbReference type="PROSITE" id="PS51733">
    <property type="entry name" value="BPL_LPL_CATALYTIC"/>
    <property type="match status" value="1"/>
</dbReference>
<dbReference type="Proteomes" id="UP001164746">
    <property type="component" value="Chromosome 6"/>
</dbReference>
<dbReference type="Pfam" id="PF02237">
    <property type="entry name" value="BPL_C"/>
    <property type="match status" value="1"/>
</dbReference>
<dbReference type="PANTHER" id="PTHR12835">
    <property type="entry name" value="BIOTIN PROTEIN LIGASE"/>
    <property type="match status" value="1"/>
</dbReference>
<sequence>NNDQHIINEAGLGQGSLYIQRLGEGAMSRSRATEIARSALVNYRQNVSEAPLLEWGDLMLTNVSPMQTIYLGSWTDYYHPSAEPPGQDDVTVLIEASRPSDLGKFLQHEFQVPPESKIHLMSLGTMEAWHSGTPFGILVTCSPESLVTLAIGLVDNTLTLEEDLETEGRAGSLFMNPEIDVTEAPANNYNQSSIQMLPDERPMKDKILASFIRKNQDQVSDMWSNESLASTTDIAKLDMLSELASVDGDNVVDGSFLETGSGEGLSEFEAVETSSVQSCPMGDSQKLEPLGKPPNVLIYTGKIDSVRKFDRVKKVLEQCLDVEKYVIYHLKHEDIDREPWIDNTILLVLATKKKYQDSHAAFMQYFMSGGRILGFGSGFDTELLGQTMVRPENWITQLNYGGWTDVSLISGSYVYDVNDVRLEGSHVASIGIDKDNHVSMAKVTLERKDVVSCAILSQVLLDKEADDLGVTPEIFNTLKKSNSDRFEILTDLLTNLGIDCNTRAMPVQTPAVLLATSEDVKAKFFNSIKHRLSSGVLKYGGQSLLFTEDTTAVVENSLLPVLMAGRKYGESFSLSVYKKSLGAKVLGNTVFFMEVVPTTMTILDGLLFSVPDDIGRGGNAWLSPIGCAMFSLHVRIPQNSNLGQAVSYLQHITSLAVVNSVCNMEGYEDTDLRLKWPNDIYYGHHMKLGGVIVKSTIMDGIVHATIGCGFNVDNSNPTICINDIVDMVNKEQGTQRPMFTTEQLIARTVTEIEALIGQFQKEGVDSFRKMYYDKWLHSDRVVRLESENDLEVTVRGLDDFGYLLVETDGGEKISVQPDGNSFDMMRNLICLKQR</sequence>
<keyword evidence="3" id="KW-1185">Reference proteome</keyword>
<feature type="domain" description="BPL/LPL catalytic" evidence="1">
    <location>
        <begin position="575"/>
        <end position="760"/>
    </location>
</feature>
<evidence type="ECO:0000259" key="1">
    <source>
        <dbReference type="PROSITE" id="PS51733"/>
    </source>
</evidence>
<gene>
    <name evidence="2" type="ORF">MAR_019165</name>
</gene>
<organism evidence="2 3">
    <name type="scientific">Mya arenaria</name>
    <name type="common">Soft-shell clam</name>
    <dbReference type="NCBI Taxonomy" id="6604"/>
    <lineage>
        <taxon>Eukaryota</taxon>
        <taxon>Metazoa</taxon>
        <taxon>Spiralia</taxon>
        <taxon>Lophotrochozoa</taxon>
        <taxon>Mollusca</taxon>
        <taxon>Bivalvia</taxon>
        <taxon>Autobranchia</taxon>
        <taxon>Heteroconchia</taxon>
        <taxon>Euheterodonta</taxon>
        <taxon>Imparidentia</taxon>
        <taxon>Neoheterodontei</taxon>
        <taxon>Myida</taxon>
        <taxon>Myoidea</taxon>
        <taxon>Myidae</taxon>
        <taxon>Mya</taxon>
    </lineage>
</organism>
<dbReference type="SUPFAM" id="SSF55681">
    <property type="entry name" value="Class II aaRS and biotin synthetases"/>
    <property type="match status" value="1"/>
</dbReference>
<evidence type="ECO:0000313" key="2">
    <source>
        <dbReference type="EMBL" id="WAR09207.1"/>
    </source>
</evidence>